<sequence length="224" mass="23695">MTFLLLHGGAGPASVAAFAGRLTDVIAPAHPGFDGTPRPTGLTTIRGLAEHYADFLDDRDLTGVTLIGNSIGGWIAAELALLRPGRVARLVLVDAVGIEVPGHPVADFFSLSPAEIAALSWADPSRFSPPPANPENRKTLQVYAGEHSFTDPSLRARLADIKVPTLVVWGEADGIADVEYGRAFAAAIPGAEFRSLPDTGHLPQLESPDRLLSAITTWCSESRE</sequence>
<dbReference type="PANTHER" id="PTHR43689">
    <property type="entry name" value="HYDROLASE"/>
    <property type="match status" value="1"/>
</dbReference>
<evidence type="ECO:0000313" key="3">
    <source>
        <dbReference type="Proteomes" id="UP000677082"/>
    </source>
</evidence>
<dbReference type="InterPro" id="IPR029058">
    <property type="entry name" value="AB_hydrolase_fold"/>
</dbReference>
<name>A0A919WAG3_9ACTN</name>
<keyword evidence="2" id="KW-0378">Hydrolase</keyword>
<dbReference type="SUPFAM" id="SSF53474">
    <property type="entry name" value="alpha/beta-Hydrolases"/>
    <property type="match status" value="1"/>
</dbReference>
<evidence type="ECO:0000259" key="1">
    <source>
        <dbReference type="Pfam" id="PF12697"/>
    </source>
</evidence>
<dbReference type="Gene3D" id="3.40.50.1820">
    <property type="entry name" value="alpha/beta hydrolase"/>
    <property type="match status" value="1"/>
</dbReference>
<dbReference type="PRINTS" id="PR00111">
    <property type="entry name" value="ABHYDROLASE"/>
</dbReference>
<feature type="domain" description="AB hydrolase-1" evidence="1">
    <location>
        <begin position="4"/>
        <end position="212"/>
    </location>
</feature>
<gene>
    <name evidence="2" type="ORF">Ato02nite_084020</name>
</gene>
<dbReference type="PANTHER" id="PTHR43689:SF8">
    <property type="entry name" value="ALPHA_BETA-HYDROLASES SUPERFAMILY PROTEIN"/>
    <property type="match status" value="1"/>
</dbReference>
<dbReference type="AlphaFoldDB" id="A0A919WAG3"/>
<dbReference type="Pfam" id="PF12697">
    <property type="entry name" value="Abhydrolase_6"/>
    <property type="match status" value="1"/>
</dbReference>
<protein>
    <submittedName>
        <fullName evidence="2">Alpha/beta hydrolase</fullName>
    </submittedName>
</protein>
<dbReference type="Proteomes" id="UP000677082">
    <property type="component" value="Unassembled WGS sequence"/>
</dbReference>
<comment type="caution">
    <text evidence="2">The sequence shown here is derived from an EMBL/GenBank/DDBJ whole genome shotgun (WGS) entry which is preliminary data.</text>
</comment>
<dbReference type="GO" id="GO:0016787">
    <property type="term" value="F:hydrolase activity"/>
    <property type="evidence" value="ECO:0007669"/>
    <property type="project" value="UniProtKB-KW"/>
</dbReference>
<organism evidence="2 3">
    <name type="scientific">Paractinoplanes toevensis</name>
    <dbReference type="NCBI Taxonomy" id="571911"/>
    <lineage>
        <taxon>Bacteria</taxon>
        <taxon>Bacillati</taxon>
        <taxon>Actinomycetota</taxon>
        <taxon>Actinomycetes</taxon>
        <taxon>Micromonosporales</taxon>
        <taxon>Micromonosporaceae</taxon>
        <taxon>Paractinoplanes</taxon>
    </lineage>
</organism>
<dbReference type="RefSeq" id="WP_213012288.1">
    <property type="nucleotide sequence ID" value="NZ_BOQN01000122.1"/>
</dbReference>
<keyword evidence="3" id="KW-1185">Reference proteome</keyword>
<evidence type="ECO:0000313" key="2">
    <source>
        <dbReference type="EMBL" id="GIM96609.1"/>
    </source>
</evidence>
<reference evidence="2 3" key="1">
    <citation type="submission" date="2021-03" db="EMBL/GenBank/DDBJ databases">
        <title>Whole genome shotgun sequence of Actinoplanes toevensis NBRC 105298.</title>
        <authorList>
            <person name="Komaki H."/>
            <person name="Tamura T."/>
        </authorList>
    </citation>
    <scope>NUCLEOTIDE SEQUENCE [LARGE SCALE GENOMIC DNA]</scope>
    <source>
        <strain evidence="2 3">NBRC 105298</strain>
    </source>
</reference>
<proteinExistence type="predicted"/>
<dbReference type="EMBL" id="BOQN01000122">
    <property type="protein sequence ID" value="GIM96609.1"/>
    <property type="molecule type" value="Genomic_DNA"/>
</dbReference>
<accession>A0A919WAG3</accession>
<dbReference type="InterPro" id="IPR000073">
    <property type="entry name" value="AB_hydrolase_1"/>
</dbReference>